<dbReference type="InterPro" id="IPR021949">
    <property type="entry name" value="DUF3566_TM"/>
</dbReference>
<evidence type="ECO:0000313" key="4">
    <source>
        <dbReference type="EMBL" id="TDQ55544.1"/>
    </source>
</evidence>
<evidence type="ECO:0000313" key="5">
    <source>
        <dbReference type="Proteomes" id="UP000295281"/>
    </source>
</evidence>
<reference evidence="4 5" key="1">
    <citation type="submission" date="2019-03" db="EMBL/GenBank/DDBJ databases">
        <title>Genomic Encyclopedia of Type Strains, Phase IV (KMG-IV): sequencing the most valuable type-strain genomes for metagenomic binning, comparative biology and taxonomic classification.</title>
        <authorList>
            <person name="Goeker M."/>
        </authorList>
    </citation>
    <scope>NUCLEOTIDE SEQUENCE [LARGE SCALE GENOMIC DNA]</scope>
    <source>
        <strain evidence="4 5">DSM 46770</strain>
    </source>
</reference>
<evidence type="ECO:0000256" key="2">
    <source>
        <dbReference type="SAM" id="Phobius"/>
    </source>
</evidence>
<feature type="domain" description="DUF3566" evidence="3">
    <location>
        <begin position="98"/>
        <end position="219"/>
    </location>
</feature>
<feature type="transmembrane region" description="Helical" evidence="2">
    <location>
        <begin position="177"/>
        <end position="203"/>
    </location>
</feature>
<proteinExistence type="predicted"/>
<name>A0A4R6V5E4_9ACTN</name>
<evidence type="ECO:0000259" key="3">
    <source>
        <dbReference type="Pfam" id="PF12089"/>
    </source>
</evidence>
<sequence length="221" mass="22945">MSDNVQRQSAALESVDDDREQSGEEAGVTTGVGAPSSEETEASETSEVAEKPEDAEDAKDHQAEDPPAENAAQGDSSMAAEAPVTPPGRGGKAAKAGRKAHLTLSRVEPWSVMKFSFVVSLVCFIILFVAVAVIYTILSTLGVFDAVTELIASLTEGDDGGDEVSLNPASWFSPTRVLGYTALIGALNIILITALATVGAMLYNLAADLVGGLDVTLSETE</sequence>
<dbReference type="AlphaFoldDB" id="A0A4R6V5E4"/>
<comment type="caution">
    <text evidence="4">The sequence shown here is derived from an EMBL/GenBank/DDBJ whole genome shotgun (WGS) entry which is preliminary data.</text>
</comment>
<dbReference type="RefSeq" id="WP_133740039.1">
    <property type="nucleotide sequence ID" value="NZ_SNYN01000001.1"/>
</dbReference>
<feature type="transmembrane region" description="Helical" evidence="2">
    <location>
        <begin position="115"/>
        <end position="138"/>
    </location>
</feature>
<dbReference type="OrthoDB" id="3240216at2"/>
<accession>A0A4R6V5E4</accession>
<dbReference type="Proteomes" id="UP000295281">
    <property type="component" value="Unassembled WGS sequence"/>
</dbReference>
<keyword evidence="2" id="KW-0472">Membrane</keyword>
<feature type="compositionally biased region" description="Polar residues" evidence="1">
    <location>
        <begin position="1"/>
        <end position="11"/>
    </location>
</feature>
<keyword evidence="2" id="KW-1133">Transmembrane helix</keyword>
<dbReference type="EMBL" id="SNYN01000001">
    <property type="protein sequence ID" value="TDQ55544.1"/>
    <property type="molecule type" value="Genomic_DNA"/>
</dbReference>
<feature type="compositionally biased region" description="Basic and acidic residues" evidence="1">
    <location>
        <begin position="48"/>
        <end position="64"/>
    </location>
</feature>
<keyword evidence="2 4" id="KW-0812">Transmembrane</keyword>
<feature type="region of interest" description="Disordered" evidence="1">
    <location>
        <begin position="1"/>
        <end position="96"/>
    </location>
</feature>
<dbReference type="Pfam" id="PF12089">
    <property type="entry name" value="DUF3566"/>
    <property type="match status" value="1"/>
</dbReference>
<keyword evidence="5" id="KW-1185">Reference proteome</keyword>
<protein>
    <submittedName>
        <fullName evidence="4">Transmembrane protein DUF3566</fullName>
    </submittedName>
</protein>
<gene>
    <name evidence="4" type="ORF">EV190_101875</name>
</gene>
<evidence type="ECO:0000256" key="1">
    <source>
        <dbReference type="SAM" id="MobiDB-lite"/>
    </source>
</evidence>
<organism evidence="4 5">
    <name type="scientific">Actinorugispora endophytica</name>
    <dbReference type="NCBI Taxonomy" id="1605990"/>
    <lineage>
        <taxon>Bacteria</taxon>
        <taxon>Bacillati</taxon>
        <taxon>Actinomycetota</taxon>
        <taxon>Actinomycetes</taxon>
        <taxon>Streptosporangiales</taxon>
        <taxon>Nocardiopsidaceae</taxon>
        <taxon>Actinorugispora</taxon>
    </lineage>
</organism>